<evidence type="ECO:0000256" key="5">
    <source>
        <dbReference type="ARBA" id="ARBA00023136"/>
    </source>
</evidence>
<feature type="transmembrane region" description="Helical" evidence="6">
    <location>
        <begin position="143"/>
        <end position="160"/>
    </location>
</feature>
<organism evidence="7 8">
    <name type="scientific">Geomicrobium sediminis</name>
    <dbReference type="NCBI Taxonomy" id="1347788"/>
    <lineage>
        <taxon>Bacteria</taxon>
        <taxon>Bacillati</taxon>
        <taxon>Bacillota</taxon>
        <taxon>Bacilli</taxon>
        <taxon>Bacillales</taxon>
        <taxon>Geomicrobium</taxon>
    </lineage>
</organism>
<evidence type="ECO:0000313" key="8">
    <source>
        <dbReference type="Proteomes" id="UP000741863"/>
    </source>
</evidence>
<dbReference type="RefSeq" id="WP_204697751.1">
    <property type="nucleotide sequence ID" value="NZ_JAFBEC010000006.1"/>
</dbReference>
<dbReference type="InterPro" id="IPR051679">
    <property type="entry name" value="DASS-Related_Transporters"/>
</dbReference>
<evidence type="ECO:0000256" key="1">
    <source>
        <dbReference type="ARBA" id="ARBA00004651"/>
    </source>
</evidence>
<keyword evidence="3 6" id="KW-0812">Transmembrane</keyword>
<feature type="transmembrane region" description="Helical" evidence="6">
    <location>
        <begin position="261"/>
        <end position="283"/>
    </location>
</feature>
<feature type="transmembrane region" description="Helical" evidence="6">
    <location>
        <begin position="120"/>
        <end position="137"/>
    </location>
</feature>
<name>A0ABS2PED3_9BACL</name>
<comment type="caution">
    <text evidence="7">The sequence shown here is derived from an EMBL/GenBank/DDBJ whole genome shotgun (WGS) entry which is preliminary data.</text>
</comment>
<reference evidence="7 8" key="1">
    <citation type="submission" date="2021-01" db="EMBL/GenBank/DDBJ databases">
        <title>Genomic Encyclopedia of Type Strains, Phase IV (KMG-IV): sequencing the most valuable type-strain genomes for metagenomic binning, comparative biology and taxonomic classification.</title>
        <authorList>
            <person name="Goeker M."/>
        </authorList>
    </citation>
    <scope>NUCLEOTIDE SEQUENCE [LARGE SCALE GENOMIC DNA]</scope>
    <source>
        <strain evidence="7 8">DSM 25540</strain>
    </source>
</reference>
<feature type="transmembrane region" description="Helical" evidence="6">
    <location>
        <begin position="419"/>
        <end position="438"/>
    </location>
</feature>
<evidence type="ECO:0000256" key="6">
    <source>
        <dbReference type="SAM" id="Phobius"/>
    </source>
</evidence>
<dbReference type="Pfam" id="PF03606">
    <property type="entry name" value="DcuC"/>
    <property type="match status" value="1"/>
</dbReference>
<feature type="transmembrane region" description="Helical" evidence="6">
    <location>
        <begin position="167"/>
        <end position="186"/>
    </location>
</feature>
<dbReference type="PANTHER" id="PTHR43652:SF2">
    <property type="entry name" value="BASIC AMINO ACID ANTIPORTER YFCC-RELATED"/>
    <property type="match status" value="1"/>
</dbReference>
<feature type="transmembrane region" description="Helical" evidence="6">
    <location>
        <begin position="320"/>
        <end position="338"/>
    </location>
</feature>
<dbReference type="EMBL" id="JAFBEC010000006">
    <property type="protein sequence ID" value="MBM7633178.1"/>
    <property type="molecule type" value="Genomic_DNA"/>
</dbReference>
<feature type="transmembrane region" description="Helical" evidence="6">
    <location>
        <begin position="289"/>
        <end position="308"/>
    </location>
</feature>
<evidence type="ECO:0000256" key="4">
    <source>
        <dbReference type="ARBA" id="ARBA00022989"/>
    </source>
</evidence>
<proteinExistence type="predicted"/>
<evidence type="ECO:0000313" key="7">
    <source>
        <dbReference type="EMBL" id="MBM7633178.1"/>
    </source>
</evidence>
<feature type="transmembrane region" description="Helical" evidence="6">
    <location>
        <begin position="73"/>
        <end position="99"/>
    </location>
</feature>
<feature type="transmembrane region" description="Helical" evidence="6">
    <location>
        <begin position="445"/>
        <end position="466"/>
    </location>
</feature>
<comment type="subcellular location">
    <subcellularLocation>
        <location evidence="1">Cell membrane</location>
        <topology evidence="1">Multi-pass membrane protein</topology>
    </subcellularLocation>
</comment>
<feature type="transmembrane region" description="Helical" evidence="6">
    <location>
        <begin position="358"/>
        <end position="378"/>
    </location>
</feature>
<keyword evidence="5 6" id="KW-0472">Membrane</keyword>
<keyword evidence="2" id="KW-1003">Cell membrane</keyword>
<dbReference type="PANTHER" id="PTHR43652">
    <property type="entry name" value="BASIC AMINO ACID ANTIPORTER YFCC-RELATED"/>
    <property type="match status" value="1"/>
</dbReference>
<feature type="transmembrane region" description="Helical" evidence="6">
    <location>
        <begin position="18"/>
        <end position="36"/>
    </location>
</feature>
<dbReference type="InterPro" id="IPR018385">
    <property type="entry name" value="C4_dicarb_anaerob_car-like"/>
</dbReference>
<evidence type="ECO:0000256" key="2">
    <source>
        <dbReference type="ARBA" id="ARBA00022475"/>
    </source>
</evidence>
<gene>
    <name evidence="7" type="ORF">JOD17_002272</name>
</gene>
<dbReference type="Proteomes" id="UP000741863">
    <property type="component" value="Unassembled WGS sequence"/>
</dbReference>
<keyword evidence="4 6" id="KW-1133">Transmembrane helix</keyword>
<protein>
    <submittedName>
        <fullName evidence="7">Ion transporter superfamily protein YfcC</fullName>
    </submittedName>
</protein>
<accession>A0ABS2PED3</accession>
<sequence length="469" mass="50969">MSEQNEDKSKGRLKIPHIYVILLTILLLAFVATFIVPSGLFDREVNENGTEVLIPGTFTEVDKTYLSFFDLMFAVPSGLIAAGEIIFGVLMIGGMFAVLERSGLVDIGVSKLGRTFHDRPIMIIAVLMFPLALLTTFTSAIELSIVFAPAVIPLMVRLGFDRLTALAAVLVSTVAGFTAAVTGPATVGVAHEVSELPLYSGYEYRALIFLIITTIGIIFVSRYARKIKQDKTKSLVYGDGIDETFVGRDDITEVKATKRQMAAIVVLFAGILLMIFGLIQWGWYFRELGGLYLTIGIVIGLITGLNVSKIAETFNDGFKTILLGAMVIGFARAVSVILEDGQILDTIVNGTSQIVSAMPGALTAVFMMIVQGGFNFLVPSGSGQAVITMPIMSGLSDLVGITRQTAVLAFQFGDGFANIFYPTSGYFMATLAIAKVGWDKWVKFIWPLLLVWYLLAIVFLMIAQFMNFS</sequence>
<keyword evidence="8" id="KW-1185">Reference proteome</keyword>
<evidence type="ECO:0000256" key="3">
    <source>
        <dbReference type="ARBA" id="ARBA00022692"/>
    </source>
</evidence>
<feature type="transmembrane region" description="Helical" evidence="6">
    <location>
        <begin position="206"/>
        <end position="224"/>
    </location>
</feature>